<comment type="caution">
    <text evidence="2">The sequence shown here is derived from an EMBL/GenBank/DDBJ whole genome shotgun (WGS) entry which is preliminary data.</text>
</comment>
<evidence type="ECO:0000256" key="1">
    <source>
        <dbReference type="SAM" id="MobiDB-lite"/>
    </source>
</evidence>
<name>A0ABT3X2J2_9BACL</name>
<gene>
    <name evidence="2" type="ORF">OS242_09380</name>
</gene>
<sequence length="49" mass="5208">MASVVAFVIIVGMIGMGLTWIARCETEHLENSATDRGESVTQPLLSSEG</sequence>
<dbReference type="EMBL" id="JAPMLT010000004">
    <property type="protein sequence ID" value="MCX7570173.1"/>
    <property type="molecule type" value="Genomic_DNA"/>
</dbReference>
<evidence type="ECO:0000313" key="2">
    <source>
        <dbReference type="EMBL" id="MCX7570173.1"/>
    </source>
</evidence>
<dbReference type="RefSeq" id="WP_267151426.1">
    <property type="nucleotide sequence ID" value="NZ_JAPMLT010000004.1"/>
</dbReference>
<feature type="region of interest" description="Disordered" evidence="1">
    <location>
        <begin position="30"/>
        <end position="49"/>
    </location>
</feature>
<evidence type="ECO:0000313" key="3">
    <source>
        <dbReference type="Proteomes" id="UP001208017"/>
    </source>
</evidence>
<feature type="compositionally biased region" description="Polar residues" evidence="1">
    <location>
        <begin position="39"/>
        <end position="49"/>
    </location>
</feature>
<protein>
    <recommendedName>
        <fullName evidence="4">YtzI protein</fullName>
    </recommendedName>
</protein>
<proteinExistence type="predicted"/>
<reference evidence="2 3" key="1">
    <citation type="submission" date="2022-11" db="EMBL/GenBank/DDBJ databases">
        <title>Study of microbial diversity in lake waters.</title>
        <authorList>
            <person name="Zhang J."/>
        </authorList>
    </citation>
    <scope>NUCLEOTIDE SEQUENCE [LARGE SCALE GENOMIC DNA]</scope>
    <source>
        <strain evidence="2 3">DT12</strain>
    </source>
</reference>
<evidence type="ECO:0008006" key="4">
    <source>
        <dbReference type="Google" id="ProtNLM"/>
    </source>
</evidence>
<accession>A0ABT3X2J2</accession>
<organism evidence="2 3">
    <name type="scientific">Tumebacillus lacus</name>
    <dbReference type="NCBI Taxonomy" id="2995335"/>
    <lineage>
        <taxon>Bacteria</taxon>
        <taxon>Bacillati</taxon>
        <taxon>Bacillota</taxon>
        <taxon>Bacilli</taxon>
        <taxon>Bacillales</taxon>
        <taxon>Alicyclobacillaceae</taxon>
        <taxon>Tumebacillus</taxon>
    </lineage>
</organism>
<dbReference type="Proteomes" id="UP001208017">
    <property type="component" value="Unassembled WGS sequence"/>
</dbReference>
<keyword evidence="3" id="KW-1185">Reference proteome</keyword>